<proteinExistence type="predicted"/>
<dbReference type="OrthoDB" id="9866689at2"/>
<name>A0A1M6KC40_9FIRM</name>
<evidence type="ECO:0008006" key="3">
    <source>
        <dbReference type="Google" id="ProtNLM"/>
    </source>
</evidence>
<dbReference type="Proteomes" id="UP000183975">
    <property type="component" value="Unassembled WGS sequence"/>
</dbReference>
<keyword evidence="2" id="KW-1185">Reference proteome</keyword>
<protein>
    <recommendedName>
        <fullName evidence="3">Universal stress protein family protein</fullName>
    </recommendedName>
</protein>
<evidence type="ECO:0000313" key="2">
    <source>
        <dbReference type="Proteomes" id="UP000183975"/>
    </source>
</evidence>
<dbReference type="RefSeq" id="WP_072848002.1">
    <property type="nucleotide sequence ID" value="NZ_FRAH01000003.1"/>
</dbReference>
<dbReference type="AlphaFoldDB" id="A0A1M6KC40"/>
<sequence>MKTKKENILVLVTAGKESKRFMELAKDAAKAGNGDLYILHVAQGENILESGEMYEMQRLANYGCRLGGQVCLCCEQDVAAYISRFAREKDITGVLLEPPVKKEKKSIWKELLERIAALLPPGTCLLSERELAAAAV</sequence>
<reference evidence="1 2" key="1">
    <citation type="submission" date="2016-11" db="EMBL/GenBank/DDBJ databases">
        <authorList>
            <person name="Jaros S."/>
            <person name="Januszkiewicz K."/>
            <person name="Wedrychowicz H."/>
        </authorList>
    </citation>
    <scope>NUCLEOTIDE SEQUENCE [LARGE SCALE GENOMIC DNA]</scope>
    <source>
        <strain evidence="1 2">DSM 14214</strain>
    </source>
</reference>
<gene>
    <name evidence="1" type="ORF">SAMN02745138_00118</name>
</gene>
<dbReference type="EMBL" id="FRAH01000003">
    <property type="protein sequence ID" value="SHJ56509.1"/>
    <property type="molecule type" value="Genomic_DNA"/>
</dbReference>
<accession>A0A1M6KC40</accession>
<organism evidence="1 2">
    <name type="scientific">Anaerotignum lactatifermentans DSM 14214</name>
    <dbReference type="NCBI Taxonomy" id="1121323"/>
    <lineage>
        <taxon>Bacteria</taxon>
        <taxon>Bacillati</taxon>
        <taxon>Bacillota</taxon>
        <taxon>Clostridia</taxon>
        <taxon>Lachnospirales</taxon>
        <taxon>Anaerotignaceae</taxon>
        <taxon>Anaerotignum</taxon>
    </lineage>
</organism>
<evidence type="ECO:0000313" key="1">
    <source>
        <dbReference type="EMBL" id="SHJ56509.1"/>
    </source>
</evidence>